<dbReference type="EMBL" id="JACJIB010000001">
    <property type="protein sequence ID" value="MBA8911016.1"/>
    <property type="molecule type" value="Genomic_DNA"/>
</dbReference>
<keyword evidence="3" id="KW-1185">Reference proteome</keyword>
<proteinExistence type="predicted"/>
<sequence>MLKEVDVQALAAQIFAAKLGPLGFDHVEVSSGIDQDGEQSFFLDAFFRPGTEIKAVRALVDAQTELHDSLISKGEERPPYVSFRLPDDGEPLSDDLDDEAQSARP</sequence>
<protein>
    <submittedName>
        <fullName evidence="2">Uncharacterized protein</fullName>
    </submittedName>
</protein>
<evidence type="ECO:0000313" key="2">
    <source>
        <dbReference type="EMBL" id="MBA8911016.1"/>
    </source>
</evidence>
<gene>
    <name evidence="2" type="ORF">HNR51_000078</name>
</gene>
<reference evidence="2 3" key="1">
    <citation type="submission" date="2020-08" db="EMBL/GenBank/DDBJ databases">
        <title>Genomic Encyclopedia of Type Strains, Phase IV (KMG-IV): sequencing the most valuable type-strain genomes for metagenomic binning, comparative biology and taxonomic classification.</title>
        <authorList>
            <person name="Goeker M."/>
        </authorList>
    </citation>
    <scope>NUCLEOTIDE SEQUENCE [LARGE SCALE GENOMIC DNA]</scope>
    <source>
        <strain evidence="2 3">DSM 11490</strain>
    </source>
</reference>
<dbReference type="RefSeq" id="WP_012453518.1">
    <property type="nucleotide sequence ID" value="NZ_BPRF01000035.1"/>
</dbReference>
<evidence type="ECO:0000256" key="1">
    <source>
        <dbReference type="SAM" id="MobiDB-lite"/>
    </source>
</evidence>
<feature type="compositionally biased region" description="Acidic residues" evidence="1">
    <location>
        <begin position="88"/>
        <end position="105"/>
    </location>
</feature>
<evidence type="ECO:0000313" key="3">
    <source>
        <dbReference type="Proteomes" id="UP000543554"/>
    </source>
</evidence>
<feature type="region of interest" description="Disordered" evidence="1">
    <location>
        <begin position="77"/>
        <end position="105"/>
    </location>
</feature>
<dbReference type="AlphaFoldDB" id="A0AA40RY22"/>
<comment type="caution">
    <text evidence="2">The sequence shown here is derived from an EMBL/GenBank/DDBJ whole genome shotgun (WGS) entry which is preliminary data.</text>
</comment>
<organism evidence="2 3">
    <name type="scientific">Methylorubrum thiocyanatum</name>
    <dbReference type="NCBI Taxonomy" id="47958"/>
    <lineage>
        <taxon>Bacteria</taxon>
        <taxon>Pseudomonadati</taxon>
        <taxon>Pseudomonadota</taxon>
        <taxon>Alphaproteobacteria</taxon>
        <taxon>Hyphomicrobiales</taxon>
        <taxon>Methylobacteriaceae</taxon>
        <taxon>Methylorubrum</taxon>
    </lineage>
</organism>
<name>A0AA40RY22_9HYPH</name>
<accession>A0AA40RY22</accession>
<dbReference type="Proteomes" id="UP000543554">
    <property type="component" value="Unassembled WGS sequence"/>
</dbReference>